<dbReference type="PRINTS" id="PR00463">
    <property type="entry name" value="EP450I"/>
</dbReference>
<feature type="binding site" description="axial binding residue" evidence="7">
    <location>
        <position position="396"/>
    </location>
    <ligand>
        <name>heme</name>
        <dbReference type="ChEBI" id="CHEBI:30413"/>
    </ligand>
    <ligandPart>
        <name>Fe</name>
        <dbReference type="ChEBI" id="CHEBI:18248"/>
    </ligandPart>
</feature>
<dbReference type="SUPFAM" id="SSF48264">
    <property type="entry name" value="Cytochrome P450"/>
    <property type="match status" value="1"/>
</dbReference>
<evidence type="ECO:0000256" key="3">
    <source>
        <dbReference type="ARBA" id="ARBA00022723"/>
    </source>
</evidence>
<dbReference type="FunFam" id="1.10.630.10:FF:000036">
    <property type="entry name" value="CYtochrome P450 family"/>
    <property type="match status" value="1"/>
</dbReference>
<evidence type="ECO:0000256" key="6">
    <source>
        <dbReference type="ARBA" id="ARBA00023033"/>
    </source>
</evidence>
<protein>
    <submittedName>
        <fullName evidence="10">Cytochrome P450</fullName>
    </submittedName>
</protein>
<dbReference type="PANTHER" id="PTHR24300">
    <property type="entry name" value="CYTOCHROME P450 508A4-RELATED"/>
    <property type="match status" value="1"/>
</dbReference>
<dbReference type="GO" id="GO:0006082">
    <property type="term" value="P:organic acid metabolic process"/>
    <property type="evidence" value="ECO:0007669"/>
    <property type="project" value="TreeGrafter"/>
</dbReference>
<dbReference type="PANTHER" id="PTHR24300:SF338">
    <property type="entry name" value="CYTOCHROME P450 CYP36A1-RELATED"/>
    <property type="match status" value="1"/>
</dbReference>
<evidence type="ECO:0000256" key="2">
    <source>
        <dbReference type="ARBA" id="ARBA00010617"/>
    </source>
</evidence>
<dbReference type="GO" id="GO:0006805">
    <property type="term" value="P:xenobiotic metabolic process"/>
    <property type="evidence" value="ECO:0007669"/>
    <property type="project" value="TreeGrafter"/>
</dbReference>
<evidence type="ECO:0000256" key="5">
    <source>
        <dbReference type="ARBA" id="ARBA00023004"/>
    </source>
</evidence>
<dbReference type="Gene3D" id="1.10.630.10">
    <property type="entry name" value="Cytochrome P450"/>
    <property type="match status" value="1"/>
</dbReference>
<keyword evidence="5 7" id="KW-0408">Iron</keyword>
<dbReference type="Proteomes" id="UP000887540">
    <property type="component" value="Unplaced"/>
</dbReference>
<dbReference type="PRINTS" id="PR00385">
    <property type="entry name" value="P450"/>
</dbReference>
<organism evidence="9 10">
    <name type="scientific">Acrobeloides nanus</name>
    <dbReference type="NCBI Taxonomy" id="290746"/>
    <lineage>
        <taxon>Eukaryota</taxon>
        <taxon>Metazoa</taxon>
        <taxon>Ecdysozoa</taxon>
        <taxon>Nematoda</taxon>
        <taxon>Chromadorea</taxon>
        <taxon>Rhabditida</taxon>
        <taxon>Tylenchina</taxon>
        <taxon>Cephalobomorpha</taxon>
        <taxon>Cephaloboidea</taxon>
        <taxon>Cephalobidae</taxon>
        <taxon>Acrobeloides</taxon>
    </lineage>
</organism>
<proteinExistence type="inferred from homology"/>
<dbReference type="InterPro" id="IPR017972">
    <property type="entry name" value="Cyt_P450_CS"/>
</dbReference>
<name>A0A914CHN7_9BILA</name>
<keyword evidence="4 8" id="KW-0560">Oxidoreductase</keyword>
<dbReference type="GO" id="GO:0020037">
    <property type="term" value="F:heme binding"/>
    <property type="evidence" value="ECO:0007669"/>
    <property type="project" value="InterPro"/>
</dbReference>
<evidence type="ECO:0000313" key="10">
    <source>
        <dbReference type="WBParaSite" id="ACRNAN_scaffold10622.g7927.t1"/>
    </source>
</evidence>
<dbReference type="PROSITE" id="PS00086">
    <property type="entry name" value="CYTOCHROME_P450"/>
    <property type="match status" value="1"/>
</dbReference>
<evidence type="ECO:0000256" key="8">
    <source>
        <dbReference type="RuleBase" id="RU000461"/>
    </source>
</evidence>
<comment type="cofactor">
    <cofactor evidence="1 7">
        <name>heme</name>
        <dbReference type="ChEBI" id="CHEBI:30413"/>
    </cofactor>
</comment>
<dbReference type="InterPro" id="IPR002401">
    <property type="entry name" value="Cyt_P450_E_grp-I"/>
</dbReference>
<dbReference type="InterPro" id="IPR001128">
    <property type="entry name" value="Cyt_P450"/>
</dbReference>
<dbReference type="AlphaFoldDB" id="A0A914CHN7"/>
<dbReference type="GO" id="GO:0005506">
    <property type="term" value="F:iron ion binding"/>
    <property type="evidence" value="ECO:0007669"/>
    <property type="project" value="InterPro"/>
</dbReference>
<sequence>LNFSDLHKDILKWKKEFGDIITIWMPSPCVIVNDYELLKEYFVKQGEIFAGRPDLNINNDLLGGAYGLVFQNNSWYKSQRRYTLHVLRDFGLGRPILQDTIIDQANKMIQLLKEFNGEPVELTPYFTTAVGNVIFQLVFGYVREHNDKELHMFKHNLDSVLEMYNSLMGTLVEVSLNFKKLDHLLGGHYTEGSKKNDEILDYLRKEITQHKKTIDYESEPRDFIDSYIQEMRRREKTGNIEEFTDQQLLISIYDLFGAGLETTATTSRTFIFYMLHYPEVQAKIHAEIDNVIGRESPITMADQARLPYLNATIQELQRIAVLLPLNLIHIVLEDVQMGKYKIPKGTMVVPQMQSVHLDGKIFSDPERLIPERHLDENGAFRKDDRIMPFSLGKRACLGESLARMEIFLFISYLFQKFEFQPEEPGKLPPFEYTSGLIRAPKPFNCRVVLRK</sequence>
<keyword evidence="3 7" id="KW-0479">Metal-binding</keyword>
<dbReference type="InterPro" id="IPR050182">
    <property type="entry name" value="Cytochrome_P450_fam2"/>
</dbReference>
<reference evidence="10" key="1">
    <citation type="submission" date="2022-11" db="UniProtKB">
        <authorList>
            <consortium name="WormBaseParasite"/>
        </authorList>
    </citation>
    <scope>IDENTIFICATION</scope>
</reference>
<keyword evidence="9" id="KW-1185">Reference proteome</keyword>
<evidence type="ECO:0000256" key="4">
    <source>
        <dbReference type="ARBA" id="ARBA00023002"/>
    </source>
</evidence>
<dbReference type="Pfam" id="PF00067">
    <property type="entry name" value="p450"/>
    <property type="match status" value="1"/>
</dbReference>
<dbReference type="WBParaSite" id="ACRNAN_scaffold10622.g7927.t1">
    <property type="protein sequence ID" value="ACRNAN_scaffold10622.g7927.t1"/>
    <property type="gene ID" value="ACRNAN_scaffold10622.g7927"/>
</dbReference>
<evidence type="ECO:0000313" key="9">
    <source>
        <dbReference type="Proteomes" id="UP000887540"/>
    </source>
</evidence>
<accession>A0A914CHN7</accession>
<dbReference type="InterPro" id="IPR036396">
    <property type="entry name" value="Cyt_P450_sf"/>
</dbReference>
<keyword evidence="7 8" id="KW-0349">Heme</keyword>
<keyword evidence="6 8" id="KW-0503">Monooxygenase</keyword>
<evidence type="ECO:0000256" key="1">
    <source>
        <dbReference type="ARBA" id="ARBA00001971"/>
    </source>
</evidence>
<evidence type="ECO:0000256" key="7">
    <source>
        <dbReference type="PIRSR" id="PIRSR602401-1"/>
    </source>
</evidence>
<dbReference type="GO" id="GO:0005737">
    <property type="term" value="C:cytoplasm"/>
    <property type="evidence" value="ECO:0007669"/>
    <property type="project" value="TreeGrafter"/>
</dbReference>
<comment type="similarity">
    <text evidence="2 8">Belongs to the cytochrome P450 family.</text>
</comment>
<dbReference type="GO" id="GO:0016712">
    <property type="term" value="F:oxidoreductase activity, acting on paired donors, with incorporation or reduction of molecular oxygen, reduced flavin or flavoprotein as one donor, and incorporation of one atom of oxygen"/>
    <property type="evidence" value="ECO:0007669"/>
    <property type="project" value="TreeGrafter"/>
</dbReference>